<keyword evidence="2" id="KW-1185">Reference proteome</keyword>
<evidence type="ECO:0008006" key="3">
    <source>
        <dbReference type="Google" id="ProtNLM"/>
    </source>
</evidence>
<evidence type="ECO:0000313" key="1">
    <source>
        <dbReference type="EMBL" id="KAL2526836.1"/>
    </source>
</evidence>
<organism evidence="1 2">
    <name type="scientific">Abeliophyllum distichum</name>
    <dbReference type="NCBI Taxonomy" id="126358"/>
    <lineage>
        <taxon>Eukaryota</taxon>
        <taxon>Viridiplantae</taxon>
        <taxon>Streptophyta</taxon>
        <taxon>Embryophyta</taxon>
        <taxon>Tracheophyta</taxon>
        <taxon>Spermatophyta</taxon>
        <taxon>Magnoliopsida</taxon>
        <taxon>eudicotyledons</taxon>
        <taxon>Gunneridae</taxon>
        <taxon>Pentapetalae</taxon>
        <taxon>asterids</taxon>
        <taxon>lamiids</taxon>
        <taxon>Lamiales</taxon>
        <taxon>Oleaceae</taxon>
        <taxon>Forsythieae</taxon>
        <taxon>Abeliophyllum</taxon>
    </lineage>
</organism>
<proteinExistence type="predicted"/>
<evidence type="ECO:0000313" key="2">
    <source>
        <dbReference type="Proteomes" id="UP001604336"/>
    </source>
</evidence>
<dbReference type="EMBL" id="JBFOLK010000003">
    <property type="protein sequence ID" value="KAL2526836.1"/>
    <property type="molecule type" value="Genomic_DNA"/>
</dbReference>
<name>A0ABD1UPE6_9LAMI</name>
<reference evidence="2" key="1">
    <citation type="submission" date="2024-07" db="EMBL/GenBank/DDBJ databases">
        <title>Two chromosome-level genome assemblies of Korean endemic species Abeliophyllum distichum and Forsythia ovata (Oleaceae).</title>
        <authorList>
            <person name="Jang H."/>
        </authorList>
    </citation>
    <scope>NUCLEOTIDE SEQUENCE [LARGE SCALE GENOMIC DNA]</scope>
</reference>
<dbReference type="AlphaFoldDB" id="A0ABD1UPE6"/>
<comment type="caution">
    <text evidence="1">The sequence shown here is derived from an EMBL/GenBank/DDBJ whole genome shotgun (WGS) entry which is preliminary data.</text>
</comment>
<dbReference type="Proteomes" id="UP001604336">
    <property type="component" value="Unassembled WGS sequence"/>
</dbReference>
<protein>
    <recommendedName>
        <fullName evidence="3">Reverse transcriptase domain-containing protein</fullName>
    </recommendedName>
</protein>
<accession>A0ABD1UPE6</accession>
<gene>
    <name evidence="1" type="ORF">Adt_11890</name>
</gene>
<sequence>MQSLQGAGVQLPEIHVKRTEKNDKKLVIEEEKTRQHVKSKEEVSKEYVESSKVRSPNPVKAYVPPIPFPHRLQKNKLDKLFEKFLEIFQKLHINIPFADALVQMPLYLKFMKEMLSKKRKLDENEIVALTVECSAILLNKLPPKLKDPGVLNYLAQLENFIILMLYVI</sequence>